<feature type="compositionally biased region" description="Low complexity" evidence="2">
    <location>
        <begin position="376"/>
        <end position="386"/>
    </location>
</feature>
<dbReference type="AlphaFoldDB" id="A0A8H4LTL5"/>
<keyword evidence="3" id="KW-0472">Membrane</keyword>
<sequence length="407" mass="44672">MPRNETPENTIMRDVPAGDESGIYYIIMSGLPFATIWQLLKDWLRQAGCDVDHIEVFQKSTSGWIRLMGKENFERALHHLQTVPYNNRLLLYLDKNRTESVKIMELIDDPPPRPKLGGSSRAARSRSRFRAQHNASLGDPELGRPQATPCTNYPAGPTTTSPAFEAPPAMCYRGALTESPRAQNVPREGYGVATDPFLRGGWSLQYGSSGYRPFEQPGHPASPRRDSDAPGRRHVRFDGVANRQPKPPSRTGSATSLSDSGQKVQHGSECFKVQIISLRQWASAGDVEEWVRHSMGEWASAMSRIDVPSDHQKDCIRGSGYITFLSSAAAKRAVELLNQKPFLGRVVCARLVDEGDKTRNQGEQATCDGPAKDNQGAAASAPSDAGAKADAKHAPPVIAHGTFYRPK</sequence>
<feature type="region of interest" description="Disordered" evidence="2">
    <location>
        <begin position="107"/>
        <end position="165"/>
    </location>
</feature>
<dbReference type="InterPro" id="IPR050374">
    <property type="entry name" value="RRT5_SRSF_SR"/>
</dbReference>
<keyword evidence="3" id="KW-0812">Transmembrane</keyword>
<protein>
    <recommendedName>
        <fullName evidence="6">Nucleotide-binding, alpha-beta plait</fullName>
    </recommendedName>
</protein>
<dbReference type="Proteomes" id="UP000557566">
    <property type="component" value="Unassembled WGS sequence"/>
</dbReference>
<dbReference type="GO" id="GO:0005634">
    <property type="term" value="C:nucleus"/>
    <property type="evidence" value="ECO:0007669"/>
    <property type="project" value="TreeGrafter"/>
</dbReference>
<dbReference type="Gene3D" id="3.30.70.330">
    <property type="match status" value="2"/>
</dbReference>
<keyword evidence="3" id="KW-1133">Transmembrane helix</keyword>
<feature type="region of interest" description="Disordered" evidence="2">
    <location>
        <begin position="209"/>
        <end position="263"/>
    </location>
</feature>
<evidence type="ECO:0008006" key="6">
    <source>
        <dbReference type="Google" id="ProtNLM"/>
    </source>
</evidence>
<dbReference type="EMBL" id="JAAVMX010000008">
    <property type="protein sequence ID" value="KAF4505335.1"/>
    <property type="molecule type" value="Genomic_DNA"/>
</dbReference>
<dbReference type="SUPFAM" id="SSF54928">
    <property type="entry name" value="RNA-binding domain, RBD"/>
    <property type="match status" value="2"/>
</dbReference>
<comment type="caution">
    <text evidence="4">The sequence shown here is derived from an EMBL/GenBank/DDBJ whole genome shotgun (WGS) entry which is preliminary data.</text>
</comment>
<evidence type="ECO:0000313" key="5">
    <source>
        <dbReference type="Proteomes" id="UP000557566"/>
    </source>
</evidence>
<evidence type="ECO:0000256" key="3">
    <source>
        <dbReference type="SAM" id="Phobius"/>
    </source>
</evidence>
<dbReference type="GO" id="GO:0005737">
    <property type="term" value="C:cytoplasm"/>
    <property type="evidence" value="ECO:0007669"/>
    <property type="project" value="TreeGrafter"/>
</dbReference>
<name>A0A8H4LTL5_9HYPO</name>
<feature type="transmembrane region" description="Helical" evidence="3">
    <location>
        <begin position="22"/>
        <end position="40"/>
    </location>
</feature>
<evidence type="ECO:0000256" key="1">
    <source>
        <dbReference type="ARBA" id="ARBA00022884"/>
    </source>
</evidence>
<dbReference type="GO" id="GO:0003729">
    <property type="term" value="F:mRNA binding"/>
    <property type="evidence" value="ECO:0007669"/>
    <property type="project" value="TreeGrafter"/>
</dbReference>
<dbReference type="InterPro" id="IPR012677">
    <property type="entry name" value="Nucleotide-bd_a/b_plait_sf"/>
</dbReference>
<keyword evidence="1" id="KW-0694">RNA-binding</keyword>
<gene>
    <name evidence="4" type="ORF">G6O67_007293</name>
</gene>
<accession>A0A8H4LTL5</accession>
<dbReference type="PANTHER" id="PTHR23003">
    <property type="entry name" value="RNA RECOGNITION MOTIF RRM DOMAIN CONTAINING PROTEIN"/>
    <property type="match status" value="1"/>
</dbReference>
<keyword evidence="5" id="KW-1185">Reference proteome</keyword>
<organism evidence="4 5">
    <name type="scientific">Ophiocordyceps sinensis</name>
    <dbReference type="NCBI Taxonomy" id="72228"/>
    <lineage>
        <taxon>Eukaryota</taxon>
        <taxon>Fungi</taxon>
        <taxon>Dikarya</taxon>
        <taxon>Ascomycota</taxon>
        <taxon>Pezizomycotina</taxon>
        <taxon>Sordariomycetes</taxon>
        <taxon>Hypocreomycetidae</taxon>
        <taxon>Hypocreales</taxon>
        <taxon>Ophiocordycipitaceae</taxon>
        <taxon>Ophiocordyceps</taxon>
    </lineage>
</organism>
<dbReference type="InterPro" id="IPR035979">
    <property type="entry name" value="RBD_domain_sf"/>
</dbReference>
<evidence type="ECO:0000313" key="4">
    <source>
        <dbReference type="EMBL" id="KAF4505335.1"/>
    </source>
</evidence>
<reference evidence="4 5" key="1">
    <citation type="journal article" date="2020" name="Genome Biol. Evol.">
        <title>A new high-quality draft genome assembly of the Chinese cordyceps Ophiocordyceps sinensis.</title>
        <authorList>
            <person name="Shu R."/>
            <person name="Zhang J."/>
            <person name="Meng Q."/>
            <person name="Zhang H."/>
            <person name="Zhou G."/>
            <person name="Li M."/>
            <person name="Wu P."/>
            <person name="Zhao Y."/>
            <person name="Chen C."/>
            <person name="Qin Q."/>
        </authorList>
    </citation>
    <scope>NUCLEOTIDE SEQUENCE [LARGE SCALE GENOMIC DNA]</scope>
    <source>
        <strain evidence="4 5">IOZ07</strain>
    </source>
</reference>
<evidence type="ECO:0000256" key="2">
    <source>
        <dbReference type="SAM" id="MobiDB-lite"/>
    </source>
</evidence>
<feature type="region of interest" description="Disordered" evidence="2">
    <location>
        <begin position="358"/>
        <end position="407"/>
    </location>
</feature>
<proteinExistence type="predicted"/>
<dbReference type="OrthoDB" id="610462at2759"/>
<feature type="compositionally biased region" description="Polar residues" evidence="2">
    <location>
        <begin position="250"/>
        <end position="263"/>
    </location>
</feature>